<accession>A0A1U7LX33</accession>
<keyword evidence="1" id="KW-0378">Hydrolase</keyword>
<proteinExistence type="predicted"/>
<dbReference type="STRING" id="1465756.BIV18_09785"/>
<evidence type="ECO:0000313" key="1">
    <source>
        <dbReference type="EMBL" id="OLR61634.1"/>
    </source>
</evidence>
<keyword evidence="1" id="KW-0255">Endonuclease</keyword>
<sequence length="519" mass="60572">MRKAEHKPLSFSTTMRNPERIVHFIGCIKEFEGEILTNSVIISIVSKVIKDKLYKPMYISRTSYLNSIFNDEAEVFTDEQIEEIIINSPQKHKEAGFQEGWPSRFDTWYKICKEFGFIYYEMDKPIEISPSGHVLCDAYASTSENSGEKIQKIFLNALVKYQTNNPFRKNANINAPIPLLLNVLRLLNQDPKSSGISRKELPFVTCWNNSDHEKLYKFIINFRSKFGYKASDEVVYEECLKLLQSNNRVRFKMNQITKEGVDDLIRKLRITGLFSLRGRGRFIDINKLELDTANYVISEYTDFKTFKNKYDFYTYMGTLDPIIIKTRDIEISNVDEIRINALKEFAKEYPLPIIYDELKCLQIKKASKDEYLKLIEEPTRLEFLISLVLIQKYPHYDIKPNYAIDDEGNPTFTAKGGVADIEVYDTNMDSLIEVTLMRGRDQSIAEIPAITRHLKEQKEKSQENDVFSVFIAPHIHADTIYMCRFTMFQEKLGIYPYNISDFVDKVDKTKEISELKYVV</sequence>
<keyword evidence="2" id="KW-1185">Reference proteome</keyword>
<dbReference type="Gene3D" id="3.40.91.50">
    <property type="match status" value="1"/>
</dbReference>
<name>A0A1U7LX33_9FIRM</name>
<dbReference type="Pfam" id="PF09491">
    <property type="entry name" value="RE_AlwI"/>
    <property type="match status" value="2"/>
</dbReference>
<dbReference type="AlphaFoldDB" id="A0A1U7LX33"/>
<protein>
    <submittedName>
        <fullName evidence="1">Restriction endonuclease</fullName>
    </submittedName>
</protein>
<comment type="caution">
    <text evidence="1">The sequence shown here is derived from an EMBL/GenBank/DDBJ whole genome shotgun (WGS) entry which is preliminary data.</text>
</comment>
<evidence type="ECO:0000313" key="2">
    <source>
        <dbReference type="Proteomes" id="UP000187166"/>
    </source>
</evidence>
<dbReference type="Proteomes" id="UP000187166">
    <property type="component" value="Unassembled WGS sequence"/>
</dbReference>
<dbReference type="GO" id="GO:0004519">
    <property type="term" value="F:endonuclease activity"/>
    <property type="evidence" value="ECO:0007669"/>
    <property type="project" value="UniProtKB-KW"/>
</dbReference>
<reference evidence="1 2" key="1">
    <citation type="journal article" date="2016" name="Appl. Environ. Microbiol.">
        <title>Function and Phylogeny of Bacterial Butyryl Coenzyme A:Acetate Transferases and Their Diversity in the Proximal Colon of Swine.</title>
        <authorList>
            <person name="Trachsel J."/>
            <person name="Bayles D.O."/>
            <person name="Looft T."/>
            <person name="Levine U.Y."/>
            <person name="Allen H.K."/>
        </authorList>
    </citation>
    <scope>NUCLEOTIDE SEQUENCE [LARGE SCALE GENOMIC DNA]</scope>
    <source>
        <strain evidence="1 2">35-6-1</strain>
    </source>
</reference>
<dbReference type="EMBL" id="MJIH01000008">
    <property type="protein sequence ID" value="OLR61634.1"/>
    <property type="molecule type" value="Genomic_DNA"/>
</dbReference>
<organism evidence="1 2">
    <name type="scientific">Peptoniphilus porci</name>
    <dbReference type="NCBI Taxonomy" id="2652280"/>
    <lineage>
        <taxon>Bacteria</taxon>
        <taxon>Bacillati</taxon>
        <taxon>Bacillota</taxon>
        <taxon>Tissierellia</taxon>
        <taxon>Tissierellales</taxon>
        <taxon>Peptoniphilaceae</taxon>
        <taxon>Peptoniphilus</taxon>
    </lineage>
</organism>
<dbReference type="InterPro" id="IPR018573">
    <property type="entry name" value="Restrct_endonuc_II_AlwI"/>
</dbReference>
<gene>
    <name evidence="1" type="ORF">BIV18_09785</name>
</gene>
<keyword evidence="1" id="KW-0540">Nuclease</keyword>